<evidence type="ECO:0000313" key="3">
    <source>
        <dbReference type="Proteomes" id="UP000635142"/>
    </source>
</evidence>
<proteinExistence type="predicted"/>
<dbReference type="Pfam" id="PF04101">
    <property type="entry name" value="Glyco_tran_28_C"/>
    <property type="match status" value="1"/>
</dbReference>
<organism evidence="2 3">
    <name type="scientific">Sulfitobacter aestuariivivens</name>
    <dbReference type="NCBI Taxonomy" id="2766981"/>
    <lineage>
        <taxon>Bacteria</taxon>
        <taxon>Pseudomonadati</taxon>
        <taxon>Pseudomonadota</taxon>
        <taxon>Alphaproteobacteria</taxon>
        <taxon>Rhodobacterales</taxon>
        <taxon>Roseobacteraceae</taxon>
        <taxon>Sulfitobacter</taxon>
    </lineage>
</organism>
<accession>A0A927HF48</accession>
<evidence type="ECO:0000259" key="1">
    <source>
        <dbReference type="Pfam" id="PF04101"/>
    </source>
</evidence>
<dbReference type="GO" id="GO:0016758">
    <property type="term" value="F:hexosyltransferase activity"/>
    <property type="evidence" value="ECO:0007669"/>
    <property type="project" value="InterPro"/>
</dbReference>
<dbReference type="PANTHER" id="PTHR21015">
    <property type="entry name" value="UDP-N-ACETYLGLUCOSAMINE--N-ACETYLMURAMYL-(PENTAPEPTIDE) PYROPHOSPHORYL-UNDECAPRENOL N-ACETYLGLUCOSAMINE TRANSFERASE 1"/>
    <property type="match status" value="1"/>
</dbReference>
<comment type="caution">
    <text evidence="2">The sequence shown here is derived from an EMBL/GenBank/DDBJ whole genome shotgun (WGS) entry which is preliminary data.</text>
</comment>
<dbReference type="AlphaFoldDB" id="A0A927HF48"/>
<dbReference type="Proteomes" id="UP000635142">
    <property type="component" value="Unassembled WGS sequence"/>
</dbReference>
<dbReference type="Gene3D" id="3.40.50.2000">
    <property type="entry name" value="Glycogen Phosphorylase B"/>
    <property type="match status" value="1"/>
</dbReference>
<dbReference type="RefSeq" id="WP_191075595.1">
    <property type="nucleotide sequence ID" value="NZ_JACTAG010000002.1"/>
</dbReference>
<dbReference type="EMBL" id="JACTAG010000002">
    <property type="protein sequence ID" value="MBD3664571.1"/>
    <property type="molecule type" value="Genomic_DNA"/>
</dbReference>
<dbReference type="SUPFAM" id="SSF53756">
    <property type="entry name" value="UDP-Glycosyltransferase/glycogen phosphorylase"/>
    <property type="match status" value="1"/>
</dbReference>
<keyword evidence="3" id="KW-1185">Reference proteome</keyword>
<reference evidence="2" key="1">
    <citation type="submission" date="2020-08" db="EMBL/GenBank/DDBJ databases">
        <title>Sulfitobacter aestuariivivens sp. nov., isolated from a tidal flat.</title>
        <authorList>
            <person name="Park S."/>
            <person name="Yoon J.-H."/>
        </authorList>
    </citation>
    <scope>NUCLEOTIDE SEQUENCE</scope>
    <source>
        <strain evidence="2">TSTF-M16</strain>
    </source>
</reference>
<evidence type="ECO:0000313" key="2">
    <source>
        <dbReference type="EMBL" id="MBD3664571.1"/>
    </source>
</evidence>
<name>A0A927HF48_9RHOB</name>
<dbReference type="PANTHER" id="PTHR21015:SF28">
    <property type="entry name" value="SLL1722 PROTEIN"/>
    <property type="match status" value="1"/>
</dbReference>
<sequence>MKVMIVVTHLLGTGHLARALTLARAYLKAGHPATVVSGGVPAPQLSAQDVAVLQLPPLRSDGVDFKTLLTADGDEAGEDYHSARRNALLTALGDIAPDLLITELFPFGRRMLRREFCALLDAAYARPVRPFICASIRDILAPPSKPEKAVKTQDMIDRYYDAVLVHADPALTPLHLSWPVTEALRARLHYTGFVAPPPAVPHPDAAGSGEILVTAGGGNVGEDIFRAACAAAAQSDHTWRLLVGGSDAKARVSALSQAAPRNLIVEPARRDFRQMLHHAAACVCMCGYNTALDLLQSGCRAVVIPFDAGNEVEQMIRARALAAQPAITVLRSDGLTPATLLGAVTEVLSAPARRPATDGFDGAAETVRITAQLQASPK</sequence>
<feature type="domain" description="Glycosyl transferase family 28 C-terminal" evidence="1">
    <location>
        <begin position="241"/>
        <end position="353"/>
    </location>
</feature>
<gene>
    <name evidence="2" type="ORF">H9Q16_11605</name>
</gene>
<protein>
    <submittedName>
        <fullName evidence="2">Glycosyltransferase</fullName>
    </submittedName>
</protein>
<dbReference type="InterPro" id="IPR007235">
    <property type="entry name" value="Glyco_trans_28_C"/>
</dbReference>